<evidence type="ECO:0000259" key="1">
    <source>
        <dbReference type="Pfam" id="PF00534"/>
    </source>
</evidence>
<keyword evidence="2" id="KW-0328">Glycosyltransferase</keyword>
<dbReference type="CDD" id="cd03801">
    <property type="entry name" value="GT4_PimA-like"/>
    <property type="match status" value="1"/>
</dbReference>
<dbReference type="EC" id="2.4.-.-" evidence="2"/>
<evidence type="ECO:0000313" key="3">
    <source>
        <dbReference type="Proteomes" id="UP001172055"/>
    </source>
</evidence>
<reference evidence="2 3" key="1">
    <citation type="submission" date="2023-06" db="EMBL/GenBank/DDBJ databases">
        <title>Novel species in genus Planococcus.</title>
        <authorList>
            <person name="Ning S."/>
        </authorList>
    </citation>
    <scope>NUCLEOTIDE SEQUENCE [LARGE SCALE GENOMIC DNA]</scope>
    <source>
        <strain evidence="2 3">N028</strain>
    </source>
</reference>
<dbReference type="PANTHER" id="PTHR12526">
    <property type="entry name" value="GLYCOSYLTRANSFERASE"/>
    <property type="match status" value="1"/>
</dbReference>
<feature type="domain" description="Glycosyl transferase family 1" evidence="1">
    <location>
        <begin position="228"/>
        <end position="398"/>
    </location>
</feature>
<dbReference type="Proteomes" id="UP001172055">
    <property type="component" value="Unassembled WGS sequence"/>
</dbReference>
<name>A0ABT8N1E9_9BACL</name>
<evidence type="ECO:0000313" key="2">
    <source>
        <dbReference type="EMBL" id="MDN7241710.1"/>
    </source>
</evidence>
<dbReference type="Gene3D" id="3.40.50.2000">
    <property type="entry name" value="Glycogen Phosphorylase B"/>
    <property type="match status" value="2"/>
</dbReference>
<dbReference type="Pfam" id="PF00534">
    <property type="entry name" value="Glycos_transf_1"/>
    <property type="match status" value="1"/>
</dbReference>
<comment type="caution">
    <text evidence="2">The sequence shown here is derived from an EMBL/GenBank/DDBJ whole genome shotgun (WGS) entry which is preliminary data.</text>
</comment>
<keyword evidence="2" id="KW-0808">Transferase</keyword>
<dbReference type="SUPFAM" id="SSF53756">
    <property type="entry name" value="UDP-Glycosyltransferase/glycogen phosphorylase"/>
    <property type="match status" value="1"/>
</dbReference>
<gene>
    <name evidence="2" type="ORF">QWY14_07885</name>
</gene>
<sequence>MKVLWVTNLPMHRMTTENNNKENILTTQSWLSALLNQMIKTNDIQLATVSIMADPKMEKIKDKKVTHYAIKSSLKNRTKFPTSSNINQEWKKIIEDFQPDLIHYHGTEFSHGLVLYNLYPEIPSVLSIQGLTTIIERHYFASIPYWQLFKRKTLFSWIFGGISKQKKSFKKRSYYEKKFLESIPNVIGRTDWDKAFVKSLSKTNKYYHCDEAMRSPFFEEQWDIENIERNTIFAPASFYPIKGFHLLLEAIKILKKTYPNIRIRVMGPNITKKNTLKEKLLQTDYSVYLTNLIEKNNLNQNIDFLGPLSDYQIAKEMKKSHVVVIPSAIENGCNVLSEAMLLGVPSVASSAGGMTTTLRHGVDGFSYNYNEIEMLAYYISEILENDVLANKFSTNAKKIALQRHQPKNVCERTIEIYKEILNEGKNNLIL</sequence>
<dbReference type="RefSeq" id="WP_301723320.1">
    <property type="nucleotide sequence ID" value="NZ_JAUJWV010000001.1"/>
</dbReference>
<dbReference type="InterPro" id="IPR001296">
    <property type="entry name" value="Glyco_trans_1"/>
</dbReference>
<protein>
    <submittedName>
        <fullName evidence="2">Glycosyltransferase family 4 protein</fullName>
        <ecNumber evidence="2">2.4.-.-</ecNumber>
    </submittedName>
</protein>
<dbReference type="GO" id="GO:0016757">
    <property type="term" value="F:glycosyltransferase activity"/>
    <property type="evidence" value="ECO:0007669"/>
    <property type="project" value="UniProtKB-KW"/>
</dbReference>
<proteinExistence type="predicted"/>
<keyword evidence="3" id="KW-1185">Reference proteome</keyword>
<accession>A0ABT8N1E9</accession>
<organism evidence="2 3">
    <name type="scientific">Planococcus shixiaomingii</name>
    <dbReference type="NCBI Taxonomy" id="3058393"/>
    <lineage>
        <taxon>Bacteria</taxon>
        <taxon>Bacillati</taxon>
        <taxon>Bacillota</taxon>
        <taxon>Bacilli</taxon>
        <taxon>Bacillales</taxon>
        <taxon>Caryophanaceae</taxon>
        <taxon>Planococcus</taxon>
    </lineage>
</organism>
<dbReference type="EMBL" id="JAUJWV010000001">
    <property type="protein sequence ID" value="MDN7241710.1"/>
    <property type="molecule type" value="Genomic_DNA"/>
</dbReference>